<evidence type="ECO:0000256" key="3">
    <source>
        <dbReference type="ARBA" id="ARBA00022723"/>
    </source>
</evidence>
<dbReference type="AlphaFoldDB" id="A0A0X3BP38"/>
<evidence type="ECO:0000256" key="5">
    <source>
        <dbReference type="ARBA" id="ARBA00023004"/>
    </source>
</evidence>
<reference evidence="8 9" key="1">
    <citation type="submission" date="2016-01" db="EMBL/GenBank/DDBJ databases">
        <authorList>
            <person name="Manzoor S."/>
        </authorList>
    </citation>
    <scope>NUCLEOTIDE SEQUENCE [LARGE SCALE GENOMIC DNA]</scope>
    <source>
        <strain evidence="8">Methanoculleus sp MAB1</strain>
    </source>
</reference>
<evidence type="ECO:0000313" key="8">
    <source>
        <dbReference type="EMBL" id="CVK33803.1"/>
    </source>
</evidence>
<comment type="function">
    <text evidence="1">Rubredoxin is a small nonheme, iron protein lacking acid-labile sulfide. Its single Fe, chelated to 4 Cys, functions as an electron acceptor and may also stabilize the conformation of the molecule.</text>
</comment>
<keyword evidence="5 6" id="KW-0408">Iron</keyword>
<name>A0A0X3BP38_9EURY</name>
<dbReference type="PROSITE" id="PS50903">
    <property type="entry name" value="RUBREDOXIN_LIKE"/>
    <property type="match status" value="2"/>
</dbReference>
<dbReference type="OrthoDB" id="371635at2157"/>
<dbReference type="InterPro" id="IPR050526">
    <property type="entry name" value="Rubredoxin_ET"/>
</dbReference>
<proteinExistence type="inferred from homology"/>
<sequence length="116" mass="12517">MAKSMQPYRCGVCGYIYEPGRGEPGQKIPPGTAFEELPADYTCPVCGAGPRSFLLLAGRTGRYLCVACGYIYDPERGEPKRGIPPGTAFRDLPESYICPVCGVYAKVGKQAFIAID</sequence>
<comment type="similarity">
    <text evidence="6">Belongs to the rubredoxin family.</text>
</comment>
<dbReference type="GO" id="GO:0043448">
    <property type="term" value="P:alkane catabolic process"/>
    <property type="evidence" value="ECO:0007669"/>
    <property type="project" value="TreeGrafter"/>
</dbReference>
<dbReference type="PANTHER" id="PTHR47627:SF1">
    <property type="entry name" value="RUBREDOXIN-1-RELATED"/>
    <property type="match status" value="1"/>
</dbReference>
<dbReference type="Pfam" id="PF00301">
    <property type="entry name" value="Rubredoxin"/>
    <property type="match status" value="2"/>
</dbReference>
<evidence type="ECO:0000256" key="4">
    <source>
        <dbReference type="ARBA" id="ARBA00022982"/>
    </source>
</evidence>
<dbReference type="EMBL" id="LT158599">
    <property type="protein sequence ID" value="CVK33803.1"/>
    <property type="molecule type" value="Genomic_DNA"/>
</dbReference>
<dbReference type="InterPro" id="IPR024934">
    <property type="entry name" value="Rubredoxin-like_dom"/>
</dbReference>
<gene>
    <name evidence="8" type="ORF">MMAB1_2590</name>
</gene>
<dbReference type="SUPFAM" id="SSF57802">
    <property type="entry name" value="Rubredoxin-like"/>
    <property type="match status" value="2"/>
</dbReference>
<keyword evidence="3 6" id="KW-0479">Metal-binding</keyword>
<evidence type="ECO:0000256" key="6">
    <source>
        <dbReference type="RuleBase" id="RU003820"/>
    </source>
</evidence>
<dbReference type="InterPro" id="IPR024935">
    <property type="entry name" value="Rubredoxin_dom"/>
</dbReference>
<dbReference type="GeneID" id="27138204"/>
<dbReference type="RefSeq" id="WP_062264976.1">
    <property type="nucleotide sequence ID" value="NZ_LT158599.1"/>
</dbReference>
<organism evidence="8 9">
    <name type="scientific">Methanoculleus bourgensis</name>
    <dbReference type="NCBI Taxonomy" id="83986"/>
    <lineage>
        <taxon>Archaea</taxon>
        <taxon>Methanobacteriati</taxon>
        <taxon>Methanobacteriota</taxon>
        <taxon>Stenosarchaea group</taxon>
        <taxon>Methanomicrobia</taxon>
        <taxon>Methanomicrobiales</taxon>
        <taxon>Methanomicrobiaceae</taxon>
        <taxon>Methanoculleus</taxon>
    </lineage>
</organism>
<feature type="domain" description="Rubredoxin-like" evidence="7">
    <location>
        <begin position="5"/>
        <end position="57"/>
    </location>
</feature>
<protein>
    <recommendedName>
        <fullName evidence="6">Rubredoxin</fullName>
    </recommendedName>
</protein>
<feature type="domain" description="Rubredoxin-like" evidence="7">
    <location>
        <begin position="60"/>
        <end position="115"/>
    </location>
</feature>
<accession>A0A0X3BP38</accession>
<dbReference type="KEGG" id="mema:MMAB1_2590"/>
<dbReference type="Proteomes" id="UP000069850">
    <property type="component" value="Chromosome 1"/>
</dbReference>
<evidence type="ECO:0000256" key="1">
    <source>
        <dbReference type="ARBA" id="ARBA00002360"/>
    </source>
</evidence>
<dbReference type="GO" id="GO:0005506">
    <property type="term" value="F:iron ion binding"/>
    <property type="evidence" value="ECO:0007669"/>
    <property type="project" value="UniProtKB-UniRule"/>
</dbReference>
<dbReference type="CDD" id="cd00730">
    <property type="entry name" value="rubredoxin"/>
    <property type="match status" value="2"/>
</dbReference>
<evidence type="ECO:0000313" key="9">
    <source>
        <dbReference type="Proteomes" id="UP000069850"/>
    </source>
</evidence>
<keyword evidence="4 6" id="KW-0249">Electron transport</keyword>
<dbReference type="PANTHER" id="PTHR47627">
    <property type="entry name" value="RUBREDOXIN"/>
    <property type="match status" value="1"/>
</dbReference>
<dbReference type="Gene3D" id="2.20.28.10">
    <property type="match status" value="2"/>
</dbReference>
<keyword evidence="2" id="KW-0813">Transport</keyword>
<evidence type="ECO:0000256" key="2">
    <source>
        <dbReference type="ARBA" id="ARBA00022448"/>
    </source>
</evidence>
<dbReference type="PRINTS" id="PR00163">
    <property type="entry name" value="RUBREDOXIN"/>
</dbReference>
<comment type="cofactor">
    <cofactor evidence="6">
        <name>Fe(3+)</name>
        <dbReference type="ChEBI" id="CHEBI:29034"/>
    </cofactor>
</comment>
<evidence type="ECO:0000259" key="7">
    <source>
        <dbReference type="PROSITE" id="PS50903"/>
    </source>
</evidence>
<dbReference type="GO" id="GO:0009055">
    <property type="term" value="F:electron transfer activity"/>
    <property type="evidence" value="ECO:0007669"/>
    <property type="project" value="TreeGrafter"/>
</dbReference>